<evidence type="ECO:0000256" key="3">
    <source>
        <dbReference type="ARBA" id="ARBA00010258"/>
    </source>
</evidence>
<proteinExistence type="inferred from homology"/>
<reference evidence="18" key="1">
    <citation type="submission" date="2022-07" db="EMBL/GenBank/DDBJ databases">
        <title>Phylogenomic reconstructions and comparative analyses of Kickxellomycotina fungi.</title>
        <authorList>
            <person name="Reynolds N.K."/>
            <person name="Stajich J.E."/>
            <person name="Barry K."/>
            <person name="Grigoriev I.V."/>
            <person name="Crous P."/>
            <person name="Smith M.E."/>
        </authorList>
    </citation>
    <scope>NUCLEOTIDE SEQUENCE</scope>
    <source>
        <strain evidence="18">BCRC 34882</strain>
    </source>
</reference>
<accession>A0ABQ8PLL3</accession>
<evidence type="ECO:0000256" key="10">
    <source>
        <dbReference type="ARBA" id="ARBA00022786"/>
    </source>
</evidence>
<feature type="domain" description="Non-structural maintenance of chromosomes element 1 RING C4HC3-type" evidence="17">
    <location>
        <begin position="191"/>
        <end position="231"/>
    </location>
</feature>
<dbReference type="Pfam" id="PF07574">
    <property type="entry name" value="SMC_Nse1"/>
    <property type="match status" value="1"/>
</dbReference>
<comment type="caution">
    <text evidence="18">The sequence shown here is derived from an EMBL/GenBank/DDBJ whole genome shotgun (WGS) entry which is preliminary data.</text>
</comment>
<dbReference type="InterPro" id="IPR036388">
    <property type="entry name" value="WH-like_DNA-bd_sf"/>
</dbReference>
<dbReference type="InterPro" id="IPR013083">
    <property type="entry name" value="Znf_RING/FYVE/PHD"/>
</dbReference>
<keyword evidence="10 15" id="KW-0833">Ubl conjugation pathway</keyword>
<protein>
    <recommendedName>
        <fullName evidence="5 15">Non-structural maintenance of chromosomes element 1 homolog</fullName>
        <ecNumber evidence="4 15">2.3.2.27</ecNumber>
    </recommendedName>
</protein>
<evidence type="ECO:0000256" key="13">
    <source>
        <dbReference type="ARBA" id="ARBA00023204"/>
    </source>
</evidence>
<sequence length="300" mass="32482">MLIMSDSAEVGATERKMLIQWCMSSQLFTDTSLRQTIERLYPADSMEDIQAEVDQINSMLSLFSLELRGCMNQTNGERQWAVVNTNADPISIGITPYSAAELNSLKVLIETIFAGADGNYAIDLHAALRTIANLGPSGFTRGNAQEFLSRLCQDGWLDKETFAGYVVLGGRALIELQPYLNGGYGDFVRICSLCKEMATCGVVCNQCQVPVHPYCASQIEQSVGALSCPKCHQRMTGSLRFGPGEIGVPHSLAGTPQADRSGLSLNEGSISPSPLPSPSPPTMPLSPEQREVARELFGIK</sequence>
<evidence type="ECO:0000313" key="18">
    <source>
        <dbReference type="EMBL" id="KAJ1991560.1"/>
    </source>
</evidence>
<keyword evidence="13 15" id="KW-0234">DNA repair</keyword>
<keyword evidence="12 15" id="KW-0233">DNA recombination</keyword>
<comment type="function">
    <text evidence="15">Acts in a DNA repair pathway for removal of UV-induced DNA damage that is distinct from classical nucleotide excision repair and in repair of ionizing radiation damage. Functions in homologous recombination repair of DNA double strand breaks and in recovery of stalled replication forks.</text>
</comment>
<dbReference type="InterPro" id="IPR014857">
    <property type="entry name" value="Nse1_RING_C4HC3-type"/>
</dbReference>
<comment type="catalytic activity">
    <reaction evidence="1 15">
        <text>S-ubiquitinyl-[E2 ubiquitin-conjugating enzyme]-L-cysteine + [acceptor protein]-L-lysine = [E2 ubiquitin-conjugating enzyme]-L-cysteine + N(6)-ubiquitinyl-[acceptor protein]-L-lysine.</text>
        <dbReference type="EC" id="2.3.2.27"/>
    </reaction>
</comment>
<keyword evidence="14 15" id="KW-0539">Nucleus</keyword>
<dbReference type="PANTHER" id="PTHR20973:SF0">
    <property type="entry name" value="NON-STRUCTURAL MAINTENANCE OF CHROMOSOMES ELEMENT 1 HOMOLOG"/>
    <property type="match status" value="1"/>
</dbReference>
<dbReference type="Proteomes" id="UP001151295">
    <property type="component" value="Unassembled WGS sequence"/>
</dbReference>
<name>A0ABQ8PLL3_9FUNG</name>
<evidence type="ECO:0000256" key="2">
    <source>
        <dbReference type="ARBA" id="ARBA00004123"/>
    </source>
</evidence>
<organism evidence="18 19">
    <name type="scientific">Coemansia umbellata</name>
    <dbReference type="NCBI Taxonomy" id="1424467"/>
    <lineage>
        <taxon>Eukaryota</taxon>
        <taxon>Fungi</taxon>
        <taxon>Fungi incertae sedis</taxon>
        <taxon>Zoopagomycota</taxon>
        <taxon>Kickxellomycotina</taxon>
        <taxon>Kickxellomycetes</taxon>
        <taxon>Kickxellales</taxon>
        <taxon>Kickxellaceae</taxon>
        <taxon>Coemansia</taxon>
    </lineage>
</organism>
<comment type="subunit">
    <text evidence="15">Component of the Smc5-Smc6 complex.</text>
</comment>
<evidence type="ECO:0000256" key="14">
    <source>
        <dbReference type="ARBA" id="ARBA00023242"/>
    </source>
</evidence>
<evidence type="ECO:0000256" key="1">
    <source>
        <dbReference type="ARBA" id="ARBA00000900"/>
    </source>
</evidence>
<dbReference type="Pfam" id="PF08746">
    <property type="entry name" value="zf-RING-like"/>
    <property type="match status" value="1"/>
</dbReference>
<keyword evidence="7 15" id="KW-0479">Metal-binding</keyword>
<dbReference type="Gene3D" id="1.10.10.10">
    <property type="entry name" value="Winged helix-like DNA-binding domain superfamily/Winged helix DNA-binding domain"/>
    <property type="match status" value="1"/>
</dbReference>
<feature type="region of interest" description="Disordered" evidence="16">
    <location>
        <begin position="250"/>
        <end position="289"/>
    </location>
</feature>
<feature type="compositionally biased region" description="Pro residues" evidence="16">
    <location>
        <begin position="273"/>
        <end position="284"/>
    </location>
</feature>
<comment type="subcellular location">
    <subcellularLocation>
        <location evidence="2 15">Nucleus</location>
    </subcellularLocation>
</comment>
<dbReference type="EC" id="2.3.2.27" evidence="4 15"/>
<dbReference type="Gene3D" id="3.90.1150.220">
    <property type="match status" value="1"/>
</dbReference>
<comment type="similarity">
    <text evidence="3 15">Belongs to the NSE1 family.</text>
</comment>
<evidence type="ECO:0000256" key="7">
    <source>
        <dbReference type="ARBA" id="ARBA00022723"/>
    </source>
</evidence>
<keyword evidence="8 15" id="KW-0227">DNA damage</keyword>
<dbReference type="PANTHER" id="PTHR20973">
    <property type="entry name" value="NON-SMC ELEMENT 1-RELATED"/>
    <property type="match status" value="1"/>
</dbReference>
<keyword evidence="19" id="KW-1185">Reference proteome</keyword>
<evidence type="ECO:0000256" key="15">
    <source>
        <dbReference type="RuleBase" id="RU368018"/>
    </source>
</evidence>
<evidence type="ECO:0000313" key="19">
    <source>
        <dbReference type="Proteomes" id="UP001151295"/>
    </source>
</evidence>
<evidence type="ECO:0000259" key="17">
    <source>
        <dbReference type="Pfam" id="PF08746"/>
    </source>
</evidence>
<evidence type="ECO:0000256" key="11">
    <source>
        <dbReference type="ARBA" id="ARBA00022833"/>
    </source>
</evidence>
<keyword evidence="11 15" id="KW-0862">Zinc</keyword>
<evidence type="ECO:0000256" key="4">
    <source>
        <dbReference type="ARBA" id="ARBA00012483"/>
    </source>
</evidence>
<dbReference type="InterPro" id="IPR011513">
    <property type="entry name" value="Nse1"/>
</dbReference>
<evidence type="ECO:0000256" key="12">
    <source>
        <dbReference type="ARBA" id="ARBA00023172"/>
    </source>
</evidence>
<evidence type="ECO:0000256" key="8">
    <source>
        <dbReference type="ARBA" id="ARBA00022763"/>
    </source>
</evidence>
<keyword evidence="9 15" id="KW-0863">Zinc-finger</keyword>
<evidence type="ECO:0000256" key="16">
    <source>
        <dbReference type="SAM" id="MobiDB-lite"/>
    </source>
</evidence>
<dbReference type="EMBL" id="JANBQD010000036">
    <property type="protein sequence ID" value="KAJ1991560.1"/>
    <property type="molecule type" value="Genomic_DNA"/>
</dbReference>
<gene>
    <name evidence="18" type="ORF">EDC05_003325</name>
</gene>
<keyword evidence="6 15" id="KW-0808">Transferase</keyword>
<evidence type="ECO:0000256" key="5">
    <source>
        <dbReference type="ARBA" id="ARBA00019422"/>
    </source>
</evidence>
<evidence type="ECO:0000256" key="6">
    <source>
        <dbReference type="ARBA" id="ARBA00022679"/>
    </source>
</evidence>
<dbReference type="Gene3D" id="3.30.40.10">
    <property type="entry name" value="Zinc/RING finger domain, C3HC4 (zinc finger)"/>
    <property type="match status" value="1"/>
</dbReference>
<evidence type="ECO:0000256" key="9">
    <source>
        <dbReference type="ARBA" id="ARBA00022771"/>
    </source>
</evidence>